<protein>
    <recommendedName>
        <fullName evidence="1">DUF659 domain-containing protein</fullName>
    </recommendedName>
</protein>
<dbReference type="InterPro" id="IPR007021">
    <property type="entry name" value="DUF659"/>
</dbReference>
<comment type="caution">
    <text evidence="2">The sequence shown here is derived from an EMBL/GenBank/DDBJ whole genome shotgun (WGS) entry which is preliminary data.</text>
</comment>
<accession>A0AAD9XK94</accession>
<name>A0AAD9XK94_9ROSI</name>
<dbReference type="PANTHER" id="PTHR32166">
    <property type="entry name" value="OSJNBA0013A04.12 PROTEIN"/>
    <property type="match status" value="1"/>
</dbReference>
<dbReference type="EMBL" id="JANJYI010000002">
    <property type="protein sequence ID" value="KAK2660737.1"/>
    <property type="molecule type" value="Genomic_DNA"/>
</dbReference>
<evidence type="ECO:0000313" key="2">
    <source>
        <dbReference type="EMBL" id="KAK2660737.1"/>
    </source>
</evidence>
<keyword evidence="3" id="KW-1185">Reference proteome</keyword>
<reference evidence="2" key="1">
    <citation type="journal article" date="2023" name="Plant J.">
        <title>Genome sequences and population genomics provide insights into the demographic history, inbreeding, and mutation load of two 'living fossil' tree species of Dipteronia.</title>
        <authorList>
            <person name="Feng Y."/>
            <person name="Comes H.P."/>
            <person name="Chen J."/>
            <person name="Zhu S."/>
            <person name="Lu R."/>
            <person name="Zhang X."/>
            <person name="Li P."/>
            <person name="Qiu J."/>
            <person name="Olsen K.M."/>
            <person name="Qiu Y."/>
        </authorList>
    </citation>
    <scope>NUCLEOTIDE SEQUENCE</scope>
    <source>
        <strain evidence="2">KIB01</strain>
    </source>
</reference>
<proteinExistence type="predicted"/>
<dbReference type="PANTHER" id="PTHR32166:SF105">
    <property type="entry name" value="HAT DIMERIZATION DOMAIN-CONTAINING PROTEIN"/>
    <property type="match status" value="1"/>
</dbReference>
<evidence type="ECO:0000313" key="3">
    <source>
        <dbReference type="Proteomes" id="UP001280121"/>
    </source>
</evidence>
<dbReference type="AlphaFoldDB" id="A0AAD9XK94"/>
<feature type="domain" description="DUF659" evidence="1">
    <location>
        <begin position="12"/>
        <end position="121"/>
    </location>
</feature>
<dbReference type="Pfam" id="PF04937">
    <property type="entry name" value="DUF659"/>
    <property type="match status" value="1"/>
</dbReference>
<sequence>MYVNIGVGVQPPSTFEIRHKYSNTGYKEIKEYVDNFKTKWEKYGCTVMCDGWTGSTRLSIIDFMVYCKCHTIFLKFVDASDKIKDHQYIYGFIKYVVKEVSEKNVVQIVTDNSSAFVKAGSPDPQIASHARDMRINVEQVIREEFGVDRRITVRCSSDDQHTYDKKILMQEVGMLVQQVGMFVPEVGMLVQHDGILVRQVGMLMQVILIKIVVDNMEEQVKLMKIL</sequence>
<evidence type="ECO:0000259" key="1">
    <source>
        <dbReference type="Pfam" id="PF04937"/>
    </source>
</evidence>
<organism evidence="2 3">
    <name type="scientific">Dipteronia dyeriana</name>
    <dbReference type="NCBI Taxonomy" id="168575"/>
    <lineage>
        <taxon>Eukaryota</taxon>
        <taxon>Viridiplantae</taxon>
        <taxon>Streptophyta</taxon>
        <taxon>Embryophyta</taxon>
        <taxon>Tracheophyta</taxon>
        <taxon>Spermatophyta</taxon>
        <taxon>Magnoliopsida</taxon>
        <taxon>eudicotyledons</taxon>
        <taxon>Gunneridae</taxon>
        <taxon>Pentapetalae</taxon>
        <taxon>rosids</taxon>
        <taxon>malvids</taxon>
        <taxon>Sapindales</taxon>
        <taxon>Sapindaceae</taxon>
        <taxon>Hippocastanoideae</taxon>
        <taxon>Acereae</taxon>
        <taxon>Dipteronia</taxon>
    </lineage>
</organism>
<gene>
    <name evidence="2" type="ORF">Ddye_007270</name>
</gene>
<dbReference type="Proteomes" id="UP001280121">
    <property type="component" value="Unassembled WGS sequence"/>
</dbReference>